<proteinExistence type="predicted"/>
<dbReference type="EMBL" id="CP016616">
    <property type="protein sequence ID" value="ANY79277.1"/>
    <property type="molecule type" value="Genomic_DNA"/>
</dbReference>
<evidence type="ECO:0000256" key="1">
    <source>
        <dbReference type="SAM" id="MobiDB-lite"/>
    </source>
</evidence>
<accession>A0A1B2EH59</accession>
<dbReference type="KEGG" id="moc:BB934_14505"/>
<name>A0A1B2EH59_9HYPH</name>
<organism evidence="2">
    <name type="scientific">Microvirga ossetica</name>
    <dbReference type="NCBI Taxonomy" id="1882682"/>
    <lineage>
        <taxon>Bacteria</taxon>
        <taxon>Pseudomonadati</taxon>
        <taxon>Pseudomonadota</taxon>
        <taxon>Alphaproteobacteria</taxon>
        <taxon>Hyphomicrobiales</taxon>
        <taxon>Methylobacteriaceae</taxon>
        <taxon>Microvirga</taxon>
    </lineage>
</organism>
<gene>
    <name evidence="2" type="ORF">BB934_14505</name>
</gene>
<evidence type="ECO:0000313" key="2">
    <source>
        <dbReference type="EMBL" id="ANY79277.1"/>
    </source>
</evidence>
<reference evidence="2" key="1">
    <citation type="submission" date="2016-07" db="EMBL/GenBank/DDBJ databases">
        <title>Microvirga ossetica sp. nov. a new species of rhizobia isolated from root nodules of the legume species Vicia alpestris Steven originated from North Ossetia region in the Caucasus.</title>
        <authorList>
            <person name="Safronova V.I."/>
            <person name="Kuznetsova I.G."/>
            <person name="Sazanova A.L."/>
            <person name="Belimov A."/>
            <person name="Andronov E."/>
            <person name="Osledkin Y.S."/>
            <person name="Onishchuk O.P."/>
            <person name="Kurchak O.N."/>
            <person name="Shaposhnikov A.I."/>
            <person name="Willems A."/>
            <person name="Tikhonovich I.A."/>
        </authorList>
    </citation>
    <scope>NUCLEOTIDE SEQUENCE [LARGE SCALE GENOMIC DNA]</scope>
    <source>
        <strain evidence="2">V5/3M</strain>
    </source>
</reference>
<sequence>MSFPAGASAEGKGIHDAMHPGRSPSLAFGSPAMTVLVRCRGVMLVDAAAAPQYPLFERTNISA</sequence>
<feature type="region of interest" description="Disordered" evidence="1">
    <location>
        <begin position="1"/>
        <end position="21"/>
    </location>
</feature>
<dbReference type="AlphaFoldDB" id="A0A1B2EH59"/>
<protein>
    <submittedName>
        <fullName evidence="2">Uncharacterized protein</fullName>
    </submittedName>
</protein>